<dbReference type="CDD" id="cd16917">
    <property type="entry name" value="HATPase_UhpB-NarQ-NarX-like"/>
    <property type="match status" value="1"/>
</dbReference>
<dbReference type="InterPro" id="IPR005467">
    <property type="entry name" value="His_kinase_dom"/>
</dbReference>
<dbReference type="EC" id="2.7.13.3" evidence="2"/>
<evidence type="ECO:0000313" key="12">
    <source>
        <dbReference type="Proteomes" id="UP001059844"/>
    </source>
</evidence>
<feature type="transmembrane region" description="Helical" evidence="9">
    <location>
        <begin position="6"/>
        <end position="27"/>
    </location>
</feature>
<keyword evidence="9" id="KW-1133">Transmembrane helix</keyword>
<dbReference type="Pfam" id="PF07730">
    <property type="entry name" value="HisKA_3"/>
    <property type="match status" value="1"/>
</dbReference>
<dbReference type="InterPro" id="IPR011712">
    <property type="entry name" value="Sig_transdc_His_kin_sub3_dim/P"/>
</dbReference>
<dbReference type="Pfam" id="PF02518">
    <property type="entry name" value="HATPase_c"/>
    <property type="match status" value="1"/>
</dbReference>
<dbReference type="PANTHER" id="PTHR24421">
    <property type="entry name" value="NITRATE/NITRITE SENSOR PROTEIN NARX-RELATED"/>
    <property type="match status" value="1"/>
</dbReference>
<gene>
    <name evidence="11" type="ORF">NOX80_09030</name>
</gene>
<dbReference type="Proteomes" id="UP001059844">
    <property type="component" value="Chromosome"/>
</dbReference>
<evidence type="ECO:0000313" key="11">
    <source>
        <dbReference type="EMBL" id="UUC47324.1"/>
    </source>
</evidence>
<proteinExistence type="predicted"/>
<evidence type="ECO:0000256" key="3">
    <source>
        <dbReference type="ARBA" id="ARBA00022553"/>
    </source>
</evidence>
<dbReference type="GO" id="GO:0016301">
    <property type="term" value="F:kinase activity"/>
    <property type="evidence" value="ECO:0007669"/>
    <property type="project" value="UniProtKB-KW"/>
</dbReference>
<dbReference type="EMBL" id="CP101751">
    <property type="protein sequence ID" value="UUC47324.1"/>
    <property type="molecule type" value="Genomic_DNA"/>
</dbReference>
<protein>
    <recommendedName>
        <fullName evidence="2">histidine kinase</fullName>
        <ecNumber evidence="2">2.7.13.3</ecNumber>
    </recommendedName>
</protein>
<evidence type="ECO:0000256" key="8">
    <source>
        <dbReference type="ARBA" id="ARBA00023012"/>
    </source>
</evidence>
<keyword evidence="8" id="KW-0902">Two-component regulatory system</keyword>
<name>A0ABY5IXD2_9FLAO</name>
<keyword evidence="6 11" id="KW-0418">Kinase</keyword>
<dbReference type="InterPro" id="IPR003594">
    <property type="entry name" value="HATPase_dom"/>
</dbReference>
<keyword evidence="4" id="KW-0808">Transferase</keyword>
<dbReference type="PANTHER" id="PTHR24421:SF10">
    <property type="entry name" value="NITRATE_NITRITE SENSOR PROTEIN NARQ"/>
    <property type="match status" value="1"/>
</dbReference>
<evidence type="ECO:0000256" key="4">
    <source>
        <dbReference type="ARBA" id="ARBA00022679"/>
    </source>
</evidence>
<dbReference type="SUPFAM" id="SSF55874">
    <property type="entry name" value="ATPase domain of HSP90 chaperone/DNA topoisomerase II/histidine kinase"/>
    <property type="match status" value="1"/>
</dbReference>
<keyword evidence="9" id="KW-0812">Transmembrane</keyword>
<evidence type="ECO:0000256" key="6">
    <source>
        <dbReference type="ARBA" id="ARBA00022777"/>
    </source>
</evidence>
<dbReference type="InterPro" id="IPR050482">
    <property type="entry name" value="Sensor_HK_TwoCompSys"/>
</dbReference>
<evidence type="ECO:0000256" key="5">
    <source>
        <dbReference type="ARBA" id="ARBA00022741"/>
    </source>
</evidence>
<keyword evidence="12" id="KW-1185">Reference proteome</keyword>
<organism evidence="11 12">
    <name type="scientific">Flavobacterium cerinum</name>
    <dbReference type="NCBI Taxonomy" id="2502784"/>
    <lineage>
        <taxon>Bacteria</taxon>
        <taxon>Pseudomonadati</taxon>
        <taxon>Bacteroidota</taxon>
        <taxon>Flavobacteriia</taxon>
        <taxon>Flavobacteriales</taxon>
        <taxon>Flavobacteriaceae</taxon>
        <taxon>Flavobacterium</taxon>
    </lineage>
</organism>
<evidence type="ECO:0000256" key="2">
    <source>
        <dbReference type="ARBA" id="ARBA00012438"/>
    </source>
</evidence>
<feature type="domain" description="Histidine kinase" evidence="10">
    <location>
        <begin position="68"/>
        <end position="257"/>
    </location>
</feature>
<accession>A0ABY5IXD2</accession>
<keyword evidence="5" id="KW-0547">Nucleotide-binding</keyword>
<evidence type="ECO:0000259" key="10">
    <source>
        <dbReference type="PROSITE" id="PS50109"/>
    </source>
</evidence>
<sequence>MEIISAVIYTFIAFVLMIIAVLFFVYYSRKKIIQKELEKKDLEIDYQKKLLQATILTQEKERERIAQDLHDDISSKLNIISLNSHLLASADLSPVEVKEITDNIVTTTAVVLESSRTIAHNLLPPILDKFGLHAAIEELCQQCSGGDIRIDYKNGYKQRIFETIPNEQHLHIFRILQELINNSLRHGKATRITINFDIDKNETHCHYSDNGKGFDTKEIKKLAGLGMKNIESRVAMLHGTLKVESEINKGIQVTIKF</sequence>
<evidence type="ECO:0000256" key="7">
    <source>
        <dbReference type="ARBA" id="ARBA00022840"/>
    </source>
</evidence>
<dbReference type="PROSITE" id="PS50109">
    <property type="entry name" value="HIS_KIN"/>
    <property type="match status" value="1"/>
</dbReference>
<dbReference type="Gene3D" id="3.30.565.10">
    <property type="entry name" value="Histidine kinase-like ATPase, C-terminal domain"/>
    <property type="match status" value="1"/>
</dbReference>
<dbReference type="RefSeq" id="WP_256552956.1">
    <property type="nucleotide sequence ID" value="NZ_CP101751.1"/>
</dbReference>
<reference evidence="11" key="1">
    <citation type="submission" date="2022-07" db="EMBL/GenBank/DDBJ databases">
        <title>Isolation, identification, and degradation of a PFOSA degrading strain from sewage treatment plant.</title>
        <authorList>
            <person name="Zhang L."/>
            <person name="Huo Y."/>
        </authorList>
    </citation>
    <scope>NUCLEOTIDE SEQUENCE</scope>
    <source>
        <strain evidence="11">C1</strain>
    </source>
</reference>
<keyword evidence="9" id="KW-0472">Membrane</keyword>
<evidence type="ECO:0000256" key="1">
    <source>
        <dbReference type="ARBA" id="ARBA00000085"/>
    </source>
</evidence>
<comment type="catalytic activity">
    <reaction evidence="1">
        <text>ATP + protein L-histidine = ADP + protein N-phospho-L-histidine.</text>
        <dbReference type="EC" id="2.7.13.3"/>
    </reaction>
</comment>
<keyword evidence="7" id="KW-0067">ATP-binding</keyword>
<dbReference type="Gene3D" id="1.20.5.1930">
    <property type="match status" value="1"/>
</dbReference>
<evidence type="ECO:0000256" key="9">
    <source>
        <dbReference type="SAM" id="Phobius"/>
    </source>
</evidence>
<dbReference type="InterPro" id="IPR036890">
    <property type="entry name" value="HATPase_C_sf"/>
</dbReference>
<keyword evidence="3" id="KW-0597">Phosphoprotein</keyword>